<dbReference type="KEGG" id="cbw:RR42_m3161"/>
<evidence type="ECO:0000256" key="1">
    <source>
        <dbReference type="SAM" id="MobiDB-lite"/>
    </source>
</evidence>
<proteinExistence type="predicted"/>
<keyword evidence="3" id="KW-1185">Reference proteome</keyword>
<sequence>MGDEPSWPDPEDNDAQRGRILRATGASRPSQGQRPDHRQP</sequence>
<dbReference type="EMBL" id="CP010536">
    <property type="protein sequence ID" value="AJG20530.1"/>
    <property type="molecule type" value="Genomic_DNA"/>
</dbReference>
<gene>
    <name evidence="2" type="ORF">RR42_m3161</name>
</gene>
<dbReference type="STRING" id="68895.RR42_m3161"/>
<dbReference type="AlphaFoldDB" id="A0A0C4YCI4"/>
<feature type="region of interest" description="Disordered" evidence="1">
    <location>
        <begin position="1"/>
        <end position="40"/>
    </location>
</feature>
<name>A0A0C4YCI4_9BURK</name>
<dbReference type="Proteomes" id="UP000031843">
    <property type="component" value="Chromosome main"/>
</dbReference>
<evidence type="ECO:0000313" key="2">
    <source>
        <dbReference type="EMBL" id="AJG20530.1"/>
    </source>
</evidence>
<reference evidence="2 3" key="1">
    <citation type="journal article" date="2015" name="Genome Announc.">
        <title>Complete Genome Sequence of Cupriavidus basilensis 4G11, Isolated from the Oak Ridge Field Research Center Site.</title>
        <authorList>
            <person name="Ray J."/>
            <person name="Waters R.J."/>
            <person name="Skerker J.M."/>
            <person name="Kuehl J.V."/>
            <person name="Price M.N."/>
            <person name="Huang J."/>
            <person name="Chakraborty R."/>
            <person name="Arkin A.P."/>
            <person name="Deutschbauer A."/>
        </authorList>
    </citation>
    <scope>NUCLEOTIDE SEQUENCE [LARGE SCALE GENOMIC DNA]</scope>
    <source>
        <strain evidence="2">4G11</strain>
    </source>
</reference>
<accession>A0A0C4YCI4</accession>
<organism evidence="2 3">
    <name type="scientific">Cupriavidus basilensis</name>
    <dbReference type="NCBI Taxonomy" id="68895"/>
    <lineage>
        <taxon>Bacteria</taxon>
        <taxon>Pseudomonadati</taxon>
        <taxon>Pseudomonadota</taxon>
        <taxon>Betaproteobacteria</taxon>
        <taxon>Burkholderiales</taxon>
        <taxon>Burkholderiaceae</taxon>
        <taxon>Cupriavidus</taxon>
    </lineage>
</organism>
<protein>
    <submittedName>
        <fullName evidence="2">Uncharacterized protein</fullName>
    </submittedName>
</protein>
<evidence type="ECO:0000313" key="3">
    <source>
        <dbReference type="Proteomes" id="UP000031843"/>
    </source>
</evidence>